<name>A0A644YMS7_9ZZZZ</name>
<evidence type="ECO:0000256" key="1">
    <source>
        <dbReference type="SAM" id="MobiDB-lite"/>
    </source>
</evidence>
<sequence>MDRLAHGEDLSAQRREPPALAIPGQGPHRAGRDVFIWHERQQQAQQGDERGLNVVEATALALYALDLIQQLTHLGRGVGVEAGGPHVVAEGLRRDRLRLVAVQQQAVESPGQLIQQVVQGYVGGRDLHAGFGDTAAQGARAHDHQSSRTGRDLAVGGVHQGRALAEQHELQARVRHRLHDLVKHLCLNMDRPRRPLTDSLPAVREDSLHTSFSLICLCCAPHFGGTSPHKRGPIR</sequence>
<feature type="region of interest" description="Disordered" evidence="1">
    <location>
        <begin position="1"/>
        <end position="28"/>
    </location>
</feature>
<protein>
    <submittedName>
        <fullName evidence="2">Uncharacterized protein</fullName>
    </submittedName>
</protein>
<evidence type="ECO:0000313" key="2">
    <source>
        <dbReference type="EMBL" id="MPM29597.1"/>
    </source>
</evidence>
<gene>
    <name evidence="2" type="ORF">SDC9_76137</name>
</gene>
<feature type="compositionally biased region" description="Basic and acidic residues" evidence="1">
    <location>
        <begin position="1"/>
        <end position="17"/>
    </location>
</feature>
<reference evidence="2" key="1">
    <citation type="submission" date="2019-08" db="EMBL/GenBank/DDBJ databases">
        <authorList>
            <person name="Kucharzyk K."/>
            <person name="Murdoch R.W."/>
            <person name="Higgins S."/>
            <person name="Loffler F."/>
        </authorList>
    </citation>
    <scope>NUCLEOTIDE SEQUENCE</scope>
</reference>
<organism evidence="2">
    <name type="scientific">bioreactor metagenome</name>
    <dbReference type="NCBI Taxonomy" id="1076179"/>
    <lineage>
        <taxon>unclassified sequences</taxon>
        <taxon>metagenomes</taxon>
        <taxon>ecological metagenomes</taxon>
    </lineage>
</organism>
<proteinExistence type="predicted"/>
<dbReference type="AlphaFoldDB" id="A0A644YMS7"/>
<dbReference type="EMBL" id="VSSQ01005554">
    <property type="protein sequence ID" value="MPM29597.1"/>
    <property type="molecule type" value="Genomic_DNA"/>
</dbReference>
<comment type="caution">
    <text evidence="2">The sequence shown here is derived from an EMBL/GenBank/DDBJ whole genome shotgun (WGS) entry which is preliminary data.</text>
</comment>
<accession>A0A644YMS7</accession>